<feature type="region of interest" description="Disordered" evidence="1">
    <location>
        <begin position="82"/>
        <end position="118"/>
    </location>
</feature>
<feature type="compositionally biased region" description="Polar residues" evidence="1">
    <location>
        <begin position="388"/>
        <end position="410"/>
    </location>
</feature>
<feature type="compositionally biased region" description="Polar residues" evidence="1">
    <location>
        <begin position="213"/>
        <end position="224"/>
    </location>
</feature>
<feature type="compositionally biased region" description="Low complexity" evidence="1">
    <location>
        <begin position="289"/>
        <end position="302"/>
    </location>
</feature>
<organism evidence="2 3">
    <name type="scientific">Puccinia coronata f. sp. avenae</name>
    <dbReference type="NCBI Taxonomy" id="200324"/>
    <lineage>
        <taxon>Eukaryota</taxon>
        <taxon>Fungi</taxon>
        <taxon>Dikarya</taxon>
        <taxon>Basidiomycota</taxon>
        <taxon>Pucciniomycotina</taxon>
        <taxon>Pucciniomycetes</taxon>
        <taxon>Pucciniales</taxon>
        <taxon>Pucciniaceae</taxon>
        <taxon>Puccinia</taxon>
    </lineage>
</organism>
<evidence type="ECO:0000313" key="3">
    <source>
        <dbReference type="Proteomes" id="UP000235388"/>
    </source>
</evidence>
<feature type="compositionally biased region" description="Polar residues" evidence="1">
    <location>
        <begin position="82"/>
        <end position="101"/>
    </location>
</feature>
<feature type="region of interest" description="Disordered" evidence="1">
    <location>
        <begin position="205"/>
        <end position="224"/>
    </location>
</feature>
<dbReference type="STRING" id="200324.A0A2N5W3V8"/>
<evidence type="ECO:0000256" key="1">
    <source>
        <dbReference type="SAM" id="MobiDB-lite"/>
    </source>
</evidence>
<reference evidence="2 3" key="1">
    <citation type="submission" date="2017-11" db="EMBL/GenBank/DDBJ databases">
        <title>De novo assembly and phasing of dikaryotic genomes from two isolates of Puccinia coronata f. sp. avenae, the causal agent of oat crown rust.</title>
        <authorList>
            <person name="Miller M.E."/>
            <person name="Zhang Y."/>
            <person name="Omidvar V."/>
            <person name="Sperschneider J."/>
            <person name="Schwessinger B."/>
            <person name="Raley C."/>
            <person name="Palmer J.M."/>
            <person name="Garnica D."/>
            <person name="Upadhyaya N."/>
            <person name="Rathjen J."/>
            <person name="Taylor J.M."/>
            <person name="Park R.F."/>
            <person name="Dodds P.N."/>
            <person name="Hirsch C.D."/>
            <person name="Kianian S.F."/>
            <person name="Figueroa M."/>
        </authorList>
    </citation>
    <scope>NUCLEOTIDE SEQUENCE [LARGE SCALE GENOMIC DNA]</scope>
    <source>
        <strain evidence="2">12NC29</strain>
    </source>
</reference>
<feature type="compositionally biased region" description="Polar residues" evidence="1">
    <location>
        <begin position="303"/>
        <end position="322"/>
    </location>
</feature>
<gene>
    <name evidence="2" type="ORF">PCANC_01254</name>
</gene>
<proteinExistence type="predicted"/>
<evidence type="ECO:0000313" key="2">
    <source>
        <dbReference type="EMBL" id="PLW56870.1"/>
    </source>
</evidence>
<dbReference type="Proteomes" id="UP000235388">
    <property type="component" value="Unassembled WGS sequence"/>
</dbReference>
<protein>
    <submittedName>
        <fullName evidence="2">Uncharacterized protein</fullName>
    </submittedName>
</protein>
<name>A0A2N5W3V8_9BASI</name>
<dbReference type="AlphaFoldDB" id="A0A2N5W3V8"/>
<sequence>MVGVKRKVVNIIADPSHPSSANSLHSNSIDRRTKAVRSCSNWNSALLHGRRTRGPQWDYATASYHVSKGSAEYYKGVTRIQSSNQLNPNPARTSSTAAQHPSASSNHYGLNSSSSQFNLNHQNHLKNGSINPTPSHAYNLHPTTPFQPLQNNTLLKNNNLTPPTHNPGMLSYGHNNNNHSAPSFPANMNMQQPRVSLNHVPLLNQHAHPHSHSFPTESEQQHQFQANRLRPTGSLQHSAQGSSHAVHTMGHAPTQVVTPYTVHPSHLQVAGNQAGIPPPQAPSFNHHLSSNSNNNSSSNNNNHAIDSKSSGMFPNQGSNMVNPTIAPPKVITSPHFQLGPSPGAAPHGGIPRHMSTTPSLPPSQPDRKAEPLLSHPGGNYHHPMGMPANQQTLERTQSSQLGPAQQSFSPAQYYPH</sequence>
<comment type="caution">
    <text evidence="2">The sequence shown here is derived from an EMBL/GenBank/DDBJ whole genome shotgun (WGS) entry which is preliminary data.</text>
</comment>
<feature type="region of interest" description="Disordered" evidence="1">
    <location>
        <begin position="269"/>
        <end position="416"/>
    </location>
</feature>
<dbReference type="EMBL" id="PGCJ01000016">
    <property type="protein sequence ID" value="PLW56870.1"/>
    <property type="molecule type" value="Genomic_DNA"/>
</dbReference>
<dbReference type="OrthoDB" id="5550090at2759"/>
<feature type="compositionally biased region" description="Low complexity" evidence="1">
    <location>
        <begin position="102"/>
        <end position="115"/>
    </location>
</feature>
<accession>A0A2N5W3V8</accession>
<keyword evidence="3" id="KW-1185">Reference proteome</keyword>